<evidence type="ECO:0000313" key="2">
    <source>
        <dbReference type="Proteomes" id="UP000017640"/>
    </source>
</evidence>
<accession>U5T2K3</accession>
<dbReference type="Proteomes" id="UP000017640">
    <property type="component" value="Chromosome"/>
</dbReference>
<organism evidence="1 2">
    <name type="scientific">Spiribacter curvatus</name>
    <dbReference type="NCBI Taxonomy" id="1335757"/>
    <lineage>
        <taxon>Bacteria</taxon>
        <taxon>Pseudomonadati</taxon>
        <taxon>Pseudomonadota</taxon>
        <taxon>Gammaproteobacteria</taxon>
        <taxon>Chromatiales</taxon>
        <taxon>Ectothiorhodospiraceae</taxon>
        <taxon>Spiribacter</taxon>
    </lineage>
</organism>
<name>U5T2K3_9GAMM</name>
<dbReference type="KEGG" id="spiu:SPICUR_03855"/>
<gene>
    <name evidence="1" type="ORF">SPICUR_03855</name>
</gene>
<evidence type="ECO:0000313" key="1">
    <source>
        <dbReference type="EMBL" id="AGY91759.1"/>
    </source>
</evidence>
<reference evidence="1 2" key="1">
    <citation type="journal article" date="2013" name="BMC Genomics">
        <title>Genomes of "Spiribacter", a streamlined, successful halophilic bacterium.</title>
        <authorList>
            <person name="Lopez-Perez M."/>
            <person name="Ghai R."/>
            <person name="Leon M.J."/>
            <person name="Rodriguez-Olmos A."/>
            <person name="Copa-Patino J.L."/>
            <person name="Soliveri J."/>
            <person name="Sanchez-Porro C."/>
            <person name="Ventosa A."/>
            <person name="Rodriguez-Valera F."/>
        </authorList>
    </citation>
    <scope>NUCLEOTIDE SEQUENCE [LARGE SCALE GENOMIC DNA]</scope>
    <source>
        <strain evidence="1 2">UAH-SP71</strain>
    </source>
</reference>
<dbReference type="AlphaFoldDB" id="U5T2K3"/>
<keyword evidence="2" id="KW-1185">Reference proteome</keyword>
<dbReference type="STRING" id="1335757.SPICUR_03855"/>
<dbReference type="HOGENOM" id="CLU_1991281_0_0_6"/>
<dbReference type="EMBL" id="CP005990">
    <property type="protein sequence ID" value="AGY91759.1"/>
    <property type="molecule type" value="Genomic_DNA"/>
</dbReference>
<proteinExistence type="predicted"/>
<sequence>MVQQQFFLIADELNWGVEAQIDRLETFVRVYGAAGRMDAELAGIGLSLQQPLHRESLRDAILRFIDRLGAQGAFSHFLYKELRLAREAAAVRAAEPPAPSVPARGGLGGLIRRWVPGRVRAASRHQVS</sequence>
<protein>
    <submittedName>
        <fullName evidence="1">Uncharacterized protein</fullName>
    </submittedName>
</protein>